<sequence length="139" mass="16301">MRIIESLIDFSISEKLAYLRENGARALIKEEVRNQIPETKFSDDSLRERGRKVLRLLLISRKATGKKGHNFCSINTKRQGIPNRQIAKSWNNGRSQSRKWNFRSGSFISKGDQREEDNGKSKRRKVDGIFHLMNMWMMM</sequence>
<proteinExistence type="predicted"/>
<protein>
    <submittedName>
        <fullName evidence="1">Uncharacterized protein</fullName>
    </submittedName>
</protein>
<reference evidence="1" key="1">
    <citation type="submission" date="2019-10" db="EMBL/GenBank/DDBJ databases">
        <title>Conservation and host-specific expression of non-tandemly repeated heterogenous ribosome RNA gene in arbuscular mycorrhizal fungi.</title>
        <authorList>
            <person name="Maeda T."/>
            <person name="Kobayashi Y."/>
            <person name="Nakagawa T."/>
            <person name="Ezawa T."/>
            <person name="Yamaguchi K."/>
            <person name="Bino T."/>
            <person name="Nishimoto Y."/>
            <person name="Shigenobu S."/>
            <person name="Kawaguchi M."/>
        </authorList>
    </citation>
    <scope>NUCLEOTIDE SEQUENCE</scope>
    <source>
        <strain evidence="1">HR1</strain>
    </source>
</reference>
<accession>A0A8H3KW17</accession>
<evidence type="ECO:0000313" key="1">
    <source>
        <dbReference type="EMBL" id="GES77003.1"/>
    </source>
</evidence>
<dbReference type="Proteomes" id="UP000615446">
    <property type="component" value="Unassembled WGS sequence"/>
</dbReference>
<organism evidence="1 2">
    <name type="scientific">Rhizophagus clarus</name>
    <dbReference type="NCBI Taxonomy" id="94130"/>
    <lineage>
        <taxon>Eukaryota</taxon>
        <taxon>Fungi</taxon>
        <taxon>Fungi incertae sedis</taxon>
        <taxon>Mucoromycota</taxon>
        <taxon>Glomeromycotina</taxon>
        <taxon>Glomeromycetes</taxon>
        <taxon>Glomerales</taxon>
        <taxon>Glomeraceae</taxon>
        <taxon>Rhizophagus</taxon>
    </lineage>
</organism>
<evidence type="ECO:0000313" key="2">
    <source>
        <dbReference type="Proteomes" id="UP000615446"/>
    </source>
</evidence>
<dbReference type="EMBL" id="BLAL01000027">
    <property type="protein sequence ID" value="GES77003.1"/>
    <property type="molecule type" value="Genomic_DNA"/>
</dbReference>
<name>A0A8H3KW17_9GLOM</name>
<dbReference type="AlphaFoldDB" id="A0A8H3KW17"/>
<gene>
    <name evidence="1" type="ORF">RCL2_000439100</name>
</gene>
<comment type="caution">
    <text evidence="1">The sequence shown here is derived from an EMBL/GenBank/DDBJ whole genome shotgun (WGS) entry which is preliminary data.</text>
</comment>